<feature type="transmembrane region" description="Helical" evidence="11">
    <location>
        <begin position="362"/>
        <end position="381"/>
    </location>
</feature>
<evidence type="ECO:0000256" key="6">
    <source>
        <dbReference type="ARBA" id="ARBA00022801"/>
    </source>
</evidence>
<evidence type="ECO:0000313" key="13">
    <source>
        <dbReference type="EMBL" id="MEE2567532.1"/>
    </source>
</evidence>
<organism evidence="13 14">
    <name type="scientific">Hyphobacterium marinum</name>
    <dbReference type="NCBI Taxonomy" id="3116574"/>
    <lineage>
        <taxon>Bacteria</taxon>
        <taxon>Pseudomonadati</taxon>
        <taxon>Pseudomonadota</taxon>
        <taxon>Alphaproteobacteria</taxon>
        <taxon>Maricaulales</taxon>
        <taxon>Maricaulaceae</taxon>
        <taxon>Hyphobacterium</taxon>
    </lineage>
</organism>
<accession>A0ABU7M139</accession>
<keyword evidence="8 11" id="KW-1133">Transmembrane helix</keyword>
<keyword evidence="7" id="KW-0862">Zinc</keyword>
<gene>
    <name evidence="13" type="ORF">V0U35_12660</name>
</gene>
<dbReference type="SUPFAM" id="SSF50156">
    <property type="entry name" value="PDZ domain-like"/>
    <property type="match status" value="1"/>
</dbReference>
<evidence type="ECO:0000256" key="3">
    <source>
        <dbReference type="ARBA" id="ARBA00007931"/>
    </source>
</evidence>
<dbReference type="Gene3D" id="2.30.42.10">
    <property type="match status" value="1"/>
</dbReference>
<dbReference type="PANTHER" id="PTHR42837:SF2">
    <property type="entry name" value="MEMBRANE METALLOPROTEASE ARASP2, CHLOROPLASTIC-RELATED"/>
    <property type="match status" value="1"/>
</dbReference>
<dbReference type="Pfam" id="PF02163">
    <property type="entry name" value="Peptidase_M50"/>
    <property type="match status" value="1"/>
</dbReference>
<keyword evidence="9" id="KW-0482">Metalloprotease</keyword>
<evidence type="ECO:0000259" key="12">
    <source>
        <dbReference type="SMART" id="SM00228"/>
    </source>
</evidence>
<comment type="caution">
    <text evidence="13">The sequence shown here is derived from an EMBL/GenBank/DDBJ whole genome shotgun (WGS) entry which is preliminary data.</text>
</comment>
<evidence type="ECO:0000256" key="10">
    <source>
        <dbReference type="ARBA" id="ARBA00023136"/>
    </source>
</evidence>
<dbReference type="InterPro" id="IPR004387">
    <property type="entry name" value="Pept_M50_Zn"/>
</dbReference>
<dbReference type="CDD" id="cd06163">
    <property type="entry name" value="S2P-M50_PDZ_RseP-like"/>
    <property type="match status" value="1"/>
</dbReference>
<feature type="transmembrane region" description="Helical" evidence="11">
    <location>
        <begin position="6"/>
        <end position="25"/>
    </location>
</feature>
<evidence type="ECO:0000256" key="1">
    <source>
        <dbReference type="ARBA" id="ARBA00001947"/>
    </source>
</evidence>
<keyword evidence="5 11" id="KW-0812">Transmembrane</keyword>
<feature type="transmembrane region" description="Helical" evidence="11">
    <location>
        <begin position="116"/>
        <end position="140"/>
    </location>
</feature>
<dbReference type="InterPro" id="IPR036034">
    <property type="entry name" value="PDZ_sf"/>
</dbReference>
<comment type="cofactor">
    <cofactor evidence="1">
        <name>Zn(2+)</name>
        <dbReference type="ChEBI" id="CHEBI:29105"/>
    </cofactor>
</comment>
<evidence type="ECO:0000256" key="9">
    <source>
        <dbReference type="ARBA" id="ARBA00023049"/>
    </source>
</evidence>
<dbReference type="InterPro" id="IPR041489">
    <property type="entry name" value="PDZ_6"/>
</dbReference>
<dbReference type="PANTHER" id="PTHR42837">
    <property type="entry name" value="REGULATOR OF SIGMA-E PROTEASE RSEP"/>
    <property type="match status" value="1"/>
</dbReference>
<dbReference type="CDD" id="cd23081">
    <property type="entry name" value="cpPDZ_EcRseP-like"/>
    <property type="match status" value="1"/>
</dbReference>
<dbReference type="Pfam" id="PF17820">
    <property type="entry name" value="PDZ_6"/>
    <property type="match status" value="1"/>
</dbReference>
<proteinExistence type="inferred from homology"/>
<dbReference type="RefSeq" id="WP_330197098.1">
    <property type="nucleotide sequence ID" value="NZ_JAZDRO010000006.1"/>
</dbReference>
<evidence type="ECO:0000256" key="8">
    <source>
        <dbReference type="ARBA" id="ARBA00022989"/>
    </source>
</evidence>
<keyword evidence="6" id="KW-0378">Hydrolase</keyword>
<evidence type="ECO:0000256" key="5">
    <source>
        <dbReference type="ARBA" id="ARBA00022692"/>
    </source>
</evidence>
<evidence type="ECO:0000256" key="4">
    <source>
        <dbReference type="ARBA" id="ARBA00022670"/>
    </source>
</evidence>
<evidence type="ECO:0000313" key="14">
    <source>
        <dbReference type="Proteomes" id="UP001310692"/>
    </source>
</evidence>
<feature type="transmembrane region" description="Helical" evidence="11">
    <location>
        <begin position="311"/>
        <end position="332"/>
    </location>
</feature>
<reference evidence="13 14" key="1">
    <citation type="submission" date="2024-01" db="EMBL/GenBank/DDBJ databases">
        <title>Hyphobacterium bacterium isolated from marine sediment.</title>
        <authorList>
            <person name="Zhao S."/>
        </authorList>
    </citation>
    <scope>NUCLEOTIDE SEQUENCE [LARGE SCALE GENOMIC DNA]</scope>
    <source>
        <strain evidence="13 14">Y60-23</strain>
    </source>
</reference>
<dbReference type="EMBL" id="JAZDRO010000006">
    <property type="protein sequence ID" value="MEE2567532.1"/>
    <property type="molecule type" value="Genomic_DNA"/>
</dbReference>
<evidence type="ECO:0000256" key="7">
    <source>
        <dbReference type="ARBA" id="ARBA00022833"/>
    </source>
</evidence>
<sequence>MLDFFGSGLITAFAFVFVISIVVVIHELGHFAAGRYFGVHAEAFSIGFGPTLFAVRDRMGTIWRVAALPLGGYVRFLGDAGAASEPDQDKLREMRARLGPDAERCFHFKPVWQRAIIVAAGPIANFILAITIFTALALAYGDRGLEPVVGQVQPGTPAEAAGFQTGDRIEAIAGEPINRFADIRAQLVWRPNEVVTFDILRDGQPMQIRAAARLTEADDGLGGRREVAQVGFGSSGDVYHRPYNLFEAFGAGCARVWQVVSITGRYVARIVTGQAPANMLNGPVGIVTVSGQVANQSLDSAPDAATGAGRALVNLISLAGLFSIGLGLVNLLPIPLLDGGHLVYYAYEAVAGRPLSARVQAIGFRVGLALVLGMMLVATVNDLSYLRGLFS</sequence>
<dbReference type="InterPro" id="IPR001478">
    <property type="entry name" value="PDZ"/>
</dbReference>
<evidence type="ECO:0000256" key="11">
    <source>
        <dbReference type="SAM" id="Phobius"/>
    </source>
</evidence>
<dbReference type="GO" id="GO:0008233">
    <property type="term" value="F:peptidase activity"/>
    <property type="evidence" value="ECO:0007669"/>
    <property type="project" value="UniProtKB-KW"/>
</dbReference>
<name>A0ABU7M139_9PROT</name>
<dbReference type="Proteomes" id="UP001310692">
    <property type="component" value="Unassembled WGS sequence"/>
</dbReference>
<comment type="subcellular location">
    <subcellularLocation>
        <location evidence="2">Membrane</location>
        <topology evidence="2">Multi-pass membrane protein</topology>
    </subcellularLocation>
</comment>
<protein>
    <submittedName>
        <fullName evidence="13">Site-2 protease family protein</fullName>
    </submittedName>
</protein>
<keyword evidence="4 13" id="KW-0645">Protease</keyword>
<dbReference type="SMART" id="SM00228">
    <property type="entry name" value="PDZ"/>
    <property type="match status" value="1"/>
</dbReference>
<dbReference type="InterPro" id="IPR008915">
    <property type="entry name" value="Peptidase_M50"/>
</dbReference>
<comment type="similarity">
    <text evidence="3">Belongs to the peptidase M50B family.</text>
</comment>
<keyword evidence="10 11" id="KW-0472">Membrane</keyword>
<keyword evidence="14" id="KW-1185">Reference proteome</keyword>
<dbReference type="GO" id="GO:0006508">
    <property type="term" value="P:proteolysis"/>
    <property type="evidence" value="ECO:0007669"/>
    <property type="project" value="UniProtKB-KW"/>
</dbReference>
<feature type="domain" description="PDZ" evidence="12">
    <location>
        <begin position="124"/>
        <end position="203"/>
    </location>
</feature>
<evidence type="ECO:0000256" key="2">
    <source>
        <dbReference type="ARBA" id="ARBA00004141"/>
    </source>
</evidence>